<dbReference type="SMART" id="SM00219">
    <property type="entry name" value="TyrKc"/>
    <property type="match status" value="1"/>
</dbReference>
<evidence type="ECO:0000256" key="8">
    <source>
        <dbReference type="RuleBase" id="RU362096"/>
    </source>
</evidence>
<dbReference type="SUPFAM" id="SSF56112">
    <property type="entry name" value="Protein kinase-like (PK-like)"/>
    <property type="match status" value="1"/>
</dbReference>
<dbReference type="PANTHER" id="PTHR24418">
    <property type="entry name" value="TYROSINE-PROTEIN KINASE"/>
    <property type="match status" value="1"/>
</dbReference>
<keyword evidence="3 8" id="KW-0418">Kinase</keyword>
<dbReference type="InterPro" id="IPR001245">
    <property type="entry name" value="Ser-Thr/Tyr_kinase_cat_dom"/>
</dbReference>
<accession>E3LYB0</accession>
<comment type="catalytic activity">
    <reaction evidence="6 8">
        <text>L-tyrosyl-[protein] + ATP = O-phospho-L-tyrosyl-[protein] + ADP + H(+)</text>
        <dbReference type="Rhea" id="RHEA:10596"/>
        <dbReference type="Rhea" id="RHEA-COMP:10136"/>
        <dbReference type="Rhea" id="RHEA-COMP:20101"/>
        <dbReference type="ChEBI" id="CHEBI:15378"/>
        <dbReference type="ChEBI" id="CHEBI:30616"/>
        <dbReference type="ChEBI" id="CHEBI:46858"/>
        <dbReference type="ChEBI" id="CHEBI:61978"/>
        <dbReference type="ChEBI" id="CHEBI:456216"/>
        <dbReference type="EC" id="2.7.10.2"/>
    </reaction>
</comment>
<evidence type="ECO:0000256" key="3">
    <source>
        <dbReference type="ARBA" id="ARBA00022777"/>
    </source>
</evidence>
<dbReference type="InterPro" id="IPR036860">
    <property type="entry name" value="SH2_dom_sf"/>
</dbReference>
<feature type="compositionally biased region" description="Polar residues" evidence="9">
    <location>
        <begin position="33"/>
        <end position="47"/>
    </location>
</feature>
<dbReference type="Gene3D" id="3.30.505.10">
    <property type="entry name" value="SH2 domain"/>
    <property type="match status" value="1"/>
</dbReference>
<feature type="compositionally biased region" description="Basic and acidic residues" evidence="9">
    <location>
        <begin position="545"/>
        <end position="566"/>
    </location>
</feature>
<evidence type="ECO:0000313" key="11">
    <source>
        <dbReference type="EMBL" id="EFO84842.1"/>
    </source>
</evidence>
<dbReference type="Pfam" id="PF07714">
    <property type="entry name" value="PK_Tyr_Ser-Thr"/>
    <property type="match status" value="1"/>
</dbReference>
<dbReference type="GO" id="GO:0004715">
    <property type="term" value="F:non-membrane spanning protein tyrosine kinase activity"/>
    <property type="evidence" value="ECO:0007669"/>
    <property type="project" value="UniProtKB-EC"/>
</dbReference>
<comment type="similarity">
    <text evidence="8">Belongs to the protein kinase superfamily. Tyr protein kinase family.</text>
</comment>
<feature type="compositionally biased region" description="Pro residues" evidence="9">
    <location>
        <begin position="497"/>
        <end position="508"/>
    </location>
</feature>
<reference evidence="11" key="1">
    <citation type="submission" date="2007-07" db="EMBL/GenBank/DDBJ databases">
        <title>PCAP assembly of the Caenorhabditis remanei genome.</title>
        <authorList>
            <consortium name="The Caenorhabditis remanei Sequencing Consortium"/>
            <person name="Wilson R.K."/>
        </authorList>
    </citation>
    <scope>NUCLEOTIDE SEQUENCE [LARGE SCALE GENOMIC DNA]</scope>
    <source>
        <strain evidence="11">PB4641</strain>
    </source>
</reference>
<dbReference type="OrthoDB" id="4062651at2759"/>
<feature type="binding site" evidence="7">
    <location>
        <position position="234"/>
    </location>
    <ligand>
        <name>ATP</name>
        <dbReference type="ChEBI" id="CHEBI:30616"/>
    </ligand>
</feature>
<evidence type="ECO:0000256" key="1">
    <source>
        <dbReference type="ARBA" id="ARBA00022679"/>
    </source>
</evidence>
<dbReference type="GO" id="GO:0005524">
    <property type="term" value="F:ATP binding"/>
    <property type="evidence" value="ECO:0007669"/>
    <property type="project" value="UniProtKB-UniRule"/>
</dbReference>
<dbReference type="EMBL" id="DS268418">
    <property type="protein sequence ID" value="EFO84842.1"/>
    <property type="molecule type" value="Genomic_DNA"/>
</dbReference>
<dbReference type="InterPro" id="IPR008266">
    <property type="entry name" value="Tyr_kinase_AS"/>
</dbReference>
<dbReference type="EC" id="2.7.10.2" evidence="8"/>
<protein>
    <recommendedName>
        <fullName evidence="8">Tyrosine-protein kinase</fullName>
        <ecNumber evidence="8">2.7.10.2</ecNumber>
    </recommendedName>
</protein>
<dbReference type="InterPro" id="IPR011009">
    <property type="entry name" value="Kinase-like_dom_sf"/>
</dbReference>
<keyword evidence="5 8" id="KW-0829">Tyrosine-protein kinase</keyword>
<keyword evidence="2 7" id="KW-0547">Nucleotide-binding</keyword>
<dbReference type="AlphaFoldDB" id="E3LYB0"/>
<feature type="domain" description="Protein kinase" evidence="10">
    <location>
        <begin position="201"/>
        <end position="480"/>
    </location>
</feature>
<feature type="compositionally biased region" description="Gly residues" evidence="9">
    <location>
        <begin position="567"/>
        <end position="576"/>
    </location>
</feature>
<keyword evidence="1 8" id="KW-0808">Transferase</keyword>
<dbReference type="Proteomes" id="UP000008281">
    <property type="component" value="Unassembled WGS sequence"/>
</dbReference>
<dbReference type="PROSITE" id="PS50011">
    <property type="entry name" value="PROTEIN_KINASE_DOM"/>
    <property type="match status" value="1"/>
</dbReference>
<evidence type="ECO:0000256" key="4">
    <source>
        <dbReference type="ARBA" id="ARBA00022840"/>
    </source>
</evidence>
<dbReference type="PROSITE" id="PS00109">
    <property type="entry name" value="PROTEIN_KINASE_TYR"/>
    <property type="match status" value="1"/>
</dbReference>
<dbReference type="InterPro" id="IPR017441">
    <property type="entry name" value="Protein_kinase_ATP_BS"/>
</dbReference>
<feature type="region of interest" description="Disordered" evidence="9">
    <location>
        <begin position="29"/>
        <end position="71"/>
    </location>
</feature>
<evidence type="ECO:0000256" key="5">
    <source>
        <dbReference type="ARBA" id="ARBA00023137"/>
    </source>
</evidence>
<feature type="compositionally biased region" description="Basic and acidic residues" evidence="9">
    <location>
        <begin position="48"/>
        <end position="59"/>
    </location>
</feature>
<evidence type="ECO:0000256" key="7">
    <source>
        <dbReference type="PROSITE-ProRule" id="PRU10141"/>
    </source>
</evidence>
<dbReference type="Gene3D" id="3.30.200.20">
    <property type="entry name" value="Phosphorylase Kinase, domain 1"/>
    <property type="match status" value="1"/>
</dbReference>
<evidence type="ECO:0000259" key="10">
    <source>
        <dbReference type="PROSITE" id="PS50011"/>
    </source>
</evidence>
<dbReference type="InterPro" id="IPR000719">
    <property type="entry name" value="Prot_kinase_dom"/>
</dbReference>
<sequence length="603" mass="67671">MTKAADQNSCQTAEAIGGTRESKTNLLVIDGPNLNSTDATENGGNTTDMEHSGHSDYPDLPKGGGGLTSDEIQNPDDKLILTIFQEYIRLNLLPHLWYHGVMFGKTSEKLLGWENSYLIRRAVLKDRKFLCISVCMDKKVLHLPLSCNSEGWACGILFEKFPAMPNKRYTHILDLLNAWSLSTNYIVPIPRDKMILLHSSIQFGSVLGKGAFGEVFKGKYTPIGGSDPVEVAVKRMIGEPKRELIQDFFNVRIDSEVSIMSRLDHRNVVTSYGPCTLQFPVMLVMELVPGGDLRVSLTVTMHFYFSFFQKYLQKTPNIPHKQIILFALDISKAMCHLATKVVIHRDLAARNCLITKDVRVKLSDFGLSVHETNTVVKNLRKAPIRWLSPETLTKGIFNQKTDVWSYGVLCTELMTRCAADPLAPRDLKEVQKWIKESDHPHRIDGGEPRELIEIVDYCCEKSPSARPDFETVRKKVHRLYQKFADLELAHALSPNPNVTPPPQTPSPNPVEKKKSEDRRSNTDRRSTPDRRPPSNANTLTRKKSRDQNARKKEKTVERKAKEKEKQGGAGKKGGPIGLSSRRKDQKAGPVALPAGMSPGNNNK</sequence>
<dbReference type="FunCoup" id="E3LYB0">
    <property type="interactions" value="1"/>
</dbReference>
<dbReference type="STRING" id="31234.E3LYB0"/>
<dbReference type="CDD" id="cd00192">
    <property type="entry name" value="PTKc"/>
    <property type="match status" value="1"/>
</dbReference>
<evidence type="ECO:0000256" key="6">
    <source>
        <dbReference type="ARBA" id="ARBA00051245"/>
    </source>
</evidence>
<dbReference type="PRINTS" id="PR00109">
    <property type="entry name" value="TYRKINASE"/>
</dbReference>
<dbReference type="eggNOG" id="KOG0194">
    <property type="taxonomic scope" value="Eukaryota"/>
</dbReference>
<proteinExistence type="inferred from homology"/>
<dbReference type="PROSITE" id="PS00107">
    <property type="entry name" value="PROTEIN_KINASE_ATP"/>
    <property type="match status" value="1"/>
</dbReference>
<feature type="compositionally biased region" description="Basic and acidic residues" evidence="9">
    <location>
        <begin position="510"/>
        <end position="532"/>
    </location>
</feature>
<name>E3LYB0_CAERE</name>
<dbReference type="SMART" id="SM00252">
    <property type="entry name" value="SH2"/>
    <property type="match status" value="1"/>
</dbReference>
<dbReference type="InterPro" id="IPR020635">
    <property type="entry name" value="Tyr_kinase_cat_dom"/>
</dbReference>
<dbReference type="InterPro" id="IPR000980">
    <property type="entry name" value="SH2"/>
</dbReference>
<evidence type="ECO:0000256" key="2">
    <source>
        <dbReference type="ARBA" id="ARBA00022741"/>
    </source>
</evidence>
<dbReference type="HOGENOM" id="CLU_000288_7_2_1"/>
<gene>
    <name evidence="11" type="ORF">CRE_04004</name>
</gene>
<dbReference type="InParanoid" id="E3LYB0"/>
<dbReference type="CDD" id="cd00173">
    <property type="entry name" value="SH2"/>
    <property type="match status" value="1"/>
</dbReference>
<keyword evidence="4 7" id="KW-0067">ATP-binding</keyword>
<dbReference type="Gene3D" id="1.10.510.10">
    <property type="entry name" value="Transferase(Phosphotransferase) domain 1"/>
    <property type="match status" value="1"/>
</dbReference>
<dbReference type="SUPFAM" id="SSF55550">
    <property type="entry name" value="SH2 domain"/>
    <property type="match status" value="1"/>
</dbReference>
<evidence type="ECO:0000256" key="9">
    <source>
        <dbReference type="SAM" id="MobiDB-lite"/>
    </source>
</evidence>
<keyword evidence="12" id="KW-1185">Reference proteome</keyword>
<feature type="region of interest" description="Disordered" evidence="9">
    <location>
        <begin position="492"/>
        <end position="603"/>
    </location>
</feature>
<evidence type="ECO:0000313" key="12">
    <source>
        <dbReference type="Proteomes" id="UP000008281"/>
    </source>
</evidence>
<organism evidence="12">
    <name type="scientific">Caenorhabditis remanei</name>
    <name type="common">Caenorhabditis vulgaris</name>
    <dbReference type="NCBI Taxonomy" id="31234"/>
    <lineage>
        <taxon>Eukaryota</taxon>
        <taxon>Metazoa</taxon>
        <taxon>Ecdysozoa</taxon>
        <taxon>Nematoda</taxon>
        <taxon>Chromadorea</taxon>
        <taxon>Rhabditida</taxon>
        <taxon>Rhabditina</taxon>
        <taxon>Rhabditomorpha</taxon>
        <taxon>Rhabditoidea</taxon>
        <taxon>Rhabditidae</taxon>
        <taxon>Peloderinae</taxon>
        <taxon>Caenorhabditis</taxon>
    </lineage>
</organism>
<dbReference type="InterPro" id="IPR050198">
    <property type="entry name" value="Non-receptor_tyrosine_kinases"/>
</dbReference>